<feature type="region of interest" description="Disordered" evidence="1">
    <location>
        <begin position="1"/>
        <end position="28"/>
    </location>
</feature>
<organism evidence="2 3">
    <name type="scientific">Trichlorobacter thiogenes</name>
    <dbReference type="NCBI Taxonomy" id="115783"/>
    <lineage>
        <taxon>Bacteria</taxon>
        <taxon>Pseudomonadati</taxon>
        <taxon>Thermodesulfobacteriota</taxon>
        <taxon>Desulfuromonadia</taxon>
        <taxon>Geobacterales</taxon>
        <taxon>Geobacteraceae</taxon>
        <taxon>Trichlorobacter</taxon>
    </lineage>
</organism>
<dbReference type="STRING" id="115783.SAMN02745119_00986"/>
<protein>
    <submittedName>
        <fullName evidence="2">Uncharacterized protein</fullName>
    </submittedName>
</protein>
<keyword evidence="3" id="KW-1185">Reference proteome</keyword>
<evidence type="ECO:0000256" key="1">
    <source>
        <dbReference type="SAM" id="MobiDB-lite"/>
    </source>
</evidence>
<gene>
    <name evidence="2" type="ORF">SAMN02745119_00986</name>
</gene>
<sequence length="89" mass="10345">MTTPDHHKTNSTSQSDHSYCRTLQPLQHHTRHQDSNALLALALLLDFLPHERAHQLHQRFASEVLYELPQGRSPLFLSRHDIMSWVNAI</sequence>
<evidence type="ECO:0000313" key="2">
    <source>
        <dbReference type="EMBL" id="SJZ56489.1"/>
    </source>
</evidence>
<dbReference type="EMBL" id="FUWR01000003">
    <property type="protein sequence ID" value="SJZ56489.1"/>
    <property type="molecule type" value="Genomic_DNA"/>
</dbReference>
<evidence type="ECO:0000313" key="3">
    <source>
        <dbReference type="Proteomes" id="UP000190102"/>
    </source>
</evidence>
<accession>A0A1T4LP21</accession>
<name>A0A1T4LP21_9BACT</name>
<dbReference type="Pfam" id="PF19663">
    <property type="entry name" value="DUF6166"/>
    <property type="match status" value="1"/>
</dbReference>
<dbReference type="InterPro" id="IPR046164">
    <property type="entry name" value="DUF6166"/>
</dbReference>
<dbReference type="Proteomes" id="UP000190102">
    <property type="component" value="Unassembled WGS sequence"/>
</dbReference>
<dbReference type="RefSeq" id="WP_139366678.1">
    <property type="nucleotide sequence ID" value="NZ_FUWR01000003.1"/>
</dbReference>
<proteinExistence type="predicted"/>
<dbReference type="AlphaFoldDB" id="A0A1T4LP21"/>
<reference evidence="3" key="1">
    <citation type="submission" date="2017-02" db="EMBL/GenBank/DDBJ databases">
        <authorList>
            <person name="Varghese N."/>
            <person name="Submissions S."/>
        </authorList>
    </citation>
    <scope>NUCLEOTIDE SEQUENCE [LARGE SCALE GENOMIC DNA]</scope>
    <source>
        <strain evidence="3">ATCC BAA-34</strain>
    </source>
</reference>